<dbReference type="PANTHER" id="PTHR33075:SF7">
    <property type="entry name" value="OS02G0303350 PROTEIN"/>
    <property type="match status" value="1"/>
</dbReference>
<reference evidence="3" key="1">
    <citation type="submission" date="2020-10" db="EMBL/GenBank/DDBJ databases">
        <authorList>
            <person name="Han B."/>
            <person name="Lu T."/>
            <person name="Zhao Q."/>
            <person name="Huang X."/>
            <person name="Zhao Y."/>
        </authorList>
    </citation>
    <scope>NUCLEOTIDE SEQUENCE</scope>
</reference>
<dbReference type="AlphaFoldDB" id="A0A811M5W9"/>
<dbReference type="EMBL" id="CAJGYO010000001">
    <property type="protein sequence ID" value="CAD6202022.1"/>
    <property type="molecule type" value="Genomic_DNA"/>
</dbReference>
<gene>
    <name evidence="3" type="ORF">NCGR_LOCUS370</name>
</gene>
<name>A0A811M5W9_9POAL</name>
<organism evidence="3 4">
    <name type="scientific">Miscanthus lutarioriparius</name>
    <dbReference type="NCBI Taxonomy" id="422564"/>
    <lineage>
        <taxon>Eukaryota</taxon>
        <taxon>Viridiplantae</taxon>
        <taxon>Streptophyta</taxon>
        <taxon>Embryophyta</taxon>
        <taxon>Tracheophyta</taxon>
        <taxon>Spermatophyta</taxon>
        <taxon>Magnoliopsida</taxon>
        <taxon>Liliopsida</taxon>
        <taxon>Poales</taxon>
        <taxon>Poaceae</taxon>
        <taxon>PACMAD clade</taxon>
        <taxon>Panicoideae</taxon>
        <taxon>Andropogonodae</taxon>
        <taxon>Andropogoneae</taxon>
        <taxon>Saccharinae</taxon>
        <taxon>Miscanthus</taxon>
    </lineage>
</organism>
<sequence length="600" mass="66911">MAYRFVDPAPFIPWNFERVMMNGHRPMSRVVLGQQPWRNNDVTIAMISPLLQHQVDFSAIRGVLVDFINVEKRLTYESIQPCPFGQAYVRFSNFHDRDGMIFNSPHHFGDVQISFIPHDRAWDNRTVNLNHEVWLMLVGFPLDFWTYSIIEKALGTFSKLIACEEDYNHMARIMIKAWVVELEDILWFVLVSEGDDFESESWTVQVEILQSKMIGAIPQDEDNPSEDPEDINLQFFDFFCLRSAWSGATGSFSPGLLEAIRMVDMLVPLKNVVNQGDIAADQNEVDEDIDPVSSIGTNLPDLNVVQEPEPLPPAPPLAFMPEEIGGDALMNDAELAELVANETAIHDPEIVPAAETSEGPIDNQTLHLGFVEIMTPEVDPVFVDRFPAGFKQHPDAVRQWAKFFSSGPPQKAIEVPLPWADFVTSLLLQPKHFDDIKNFISSEAWSFFASSTFSNISFSVPSVCPISPNSVALHSGVSISPLDAPVWEPEPEESSVPQGNISPSTPKGKRPLVETEVRRSPRIQKLNNGFKNNRCAEKNCLACNVKPPTIPNNVIKSSGAEFCKVATSDLSDARLQEKKSKKPAKKSKTGAPGDSKAKKA</sequence>
<protein>
    <recommendedName>
        <fullName evidence="2">DUF7597 domain-containing protein</fullName>
    </recommendedName>
</protein>
<feature type="region of interest" description="Disordered" evidence="1">
    <location>
        <begin position="484"/>
        <end position="521"/>
    </location>
</feature>
<evidence type="ECO:0000313" key="3">
    <source>
        <dbReference type="EMBL" id="CAD6202022.1"/>
    </source>
</evidence>
<evidence type="ECO:0000256" key="1">
    <source>
        <dbReference type="SAM" id="MobiDB-lite"/>
    </source>
</evidence>
<proteinExistence type="predicted"/>
<evidence type="ECO:0000259" key="2">
    <source>
        <dbReference type="Pfam" id="PF24530"/>
    </source>
</evidence>
<accession>A0A811M5W9</accession>
<dbReference type="Pfam" id="PF24530">
    <property type="entry name" value="DUF7597"/>
    <property type="match status" value="1"/>
</dbReference>
<feature type="compositionally biased region" description="Basic residues" evidence="1">
    <location>
        <begin position="579"/>
        <end position="588"/>
    </location>
</feature>
<feature type="region of interest" description="Disordered" evidence="1">
    <location>
        <begin position="571"/>
        <end position="600"/>
    </location>
</feature>
<comment type="caution">
    <text evidence="3">The sequence shown here is derived from an EMBL/GenBank/DDBJ whole genome shotgun (WGS) entry which is preliminary data.</text>
</comment>
<evidence type="ECO:0000313" key="4">
    <source>
        <dbReference type="Proteomes" id="UP000604825"/>
    </source>
</evidence>
<keyword evidence="4" id="KW-1185">Reference proteome</keyword>
<dbReference type="InterPro" id="IPR056018">
    <property type="entry name" value="DUF7597"/>
</dbReference>
<dbReference type="PANTHER" id="PTHR33075">
    <property type="entry name" value="OS02G0499800 PROTEIN"/>
    <property type="match status" value="1"/>
</dbReference>
<dbReference type="Proteomes" id="UP000604825">
    <property type="component" value="Unassembled WGS sequence"/>
</dbReference>
<dbReference type="OrthoDB" id="696643at2759"/>
<feature type="domain" description="DUF7597" evidence="2">
    <location>
        <begin position="24"/>
        <end position="126"/>
    </location>
</feature>